<comment type="caution">
    <text evidence="1">The sequence shown here is derived from an EMBL/GenBank/DDBJ whole genome shotgun (WGS) entry which is preliminary data.</text>
</comment>
<evidence type="ECO:0000313" key="2">
    <source>
        <dbReference type="Proteomes" id="UP000243797"/>
    </source>
</evidence>
<reference evidence="1 2" key="1">
    <citation type="submission" date="2017-06" db="EMBL/GenBank/DDBJ databases">
        <title>Draft genome sequence of a variant of Elsinoe murrayae.</title>
        <authorList>
            <person name="Cheng Q."/>
        </authorList>
    </citation>
    <scope>NUCLEOTIDE SEQUENCE [LARGE SCALE GENOMIC DNA]</scope>
    <source>
        <strain evidence="1 2">CQ-2017a</strain>
    </source>
</reference>
<organism evidence="1 2">
    <name type="scientific">Sphaceloma murrayae</name>
    <dbReference type="NCBI Taxonomy" id="2082308"/>
    <lineage>
        <taxon>Eukaryota</taxon>
        <taxon>Fungi</taxon>
        <taxon>Dikarya</taxon>
        <taxon>Ascomycota</taxon>
        <taxon>Pezizomycotina</taxon>
        <taxon>Dothideomycetes</taxon>
        <taxon>Dothideomycetidae</taxon>
        <taxon>Myriangiales</taxon>
        <taxon>Elsinoaceae</taxon>
        <taxon>Sphaceloma</taxon>
    </lineage>
</organism>
<protein>
    <submittedName>
        <fullName evidence="1">Uncharacterized protein</fullName>
    </submittedName>
</protein>
<sequence length="184" mass="19352">MVDALGLELVTADEIDAEEVRVGVLTALVEGDEERVTVVVVTLGRIMALEIWLLIRAAAAVPRLEIAELTTAADEAICDAVERKDDAIEEAIEDAAELYIDAAIDAADEAPLAKEEAAEEAIELAAEVTDDAADDAAVLDIEPKAIEVAEAVEVIDIADVAVKEAVLLMAIMLPDADVEQGHGV</sequence>
<evidence type="ECO:0000313" key="1">
    <source>
        <dbReference type="EMBL" id="PNS18341.1"/>
    </source>
</evidence>
<name>A0A2K1QTI5_9PEZI</name>
<accession>A0A2K1QTI5</accession>
<proteinExistence type="predicted"/>
<gene>
    <name evidence="1" type="ORF">CAC42_6158</name>
</gene>
<dbReference type="Proteomes" id="UP000243797">
    <property type="component" value="Unassembled WGS sequence"/>
</dbReference>
<dbReference type="InParanoid" id="A0A2K1QTI5"/>
<dbReference type="AlphaFoldDB" id="A0A2K1QTI5"/>
<dbReference type="EMBL" id="NKHZ01000041">
    <property type="protein sequence ID" value="PNS18341.1"/>
    <property type="molecule type" value="Genomic_DNA"/>
</dbReference>
<keyword evidence="2" id="KW-1185">Reference proteome</keyword>